<comment type="similarity">
    <text evidence="1">Belongs to the NAD(P)-dependent epimerase/dehydratase family.</text>
</comment>
<reference evidence="3 4" key="1">
    <citation type="submission" date="2023-03" db="EMBL/GenBank/DDBJ databases">
        <title>Novel Species.</title>
        <authorList>
            <person name="Ma S."/>
        </authorList>
    </citation>
    <scope>NUCLEOTIDE SEQUENCE [LARGE SCALE GENOMIC DNA]</scope>
    <source>
        <strain evidence="3 4">LIND6LT2</strain>
    </source>
</reference>
<evidence type="ECO:0000259" key="2">
    <source>
        <dbReference type="Pfam" id="PF01370"/>
    </source>
</evidence>
<evidence type="ECO:0000313" key="4">
    <source>
        <dbReference type="Proteomes" id="UP001486565"/>
    </source>
</evidence>
<dbReference type="EMBL" id="CP121687">
    <property type="protein sequence ID" value="WZL69746.1"/>
    <property type="molecule type" value="Genomic_DNA"/>
</dbReference>
<gene>
    <name evidence="3" type="ORF">QBE51_13315</name>
</gene>
<dbReference type="Gene3D" id="3.40.50.720">
    <property type="entry name" value="NAD(P)-binding Rossmann-like Domain"/>
    <property type="match status" value="1"/>
</dbReference>
<evidence type="ECO:0000313" key="3">
    <source>
        <dbReference type="EMBL" id="WZL69746.1"/>
    </source>
</evidence>
<protein>
    <submittedName>
        <fullName evidence="3">NAD-dependent epimerase/dehydratase family protein</fullName>
    </submittedName>
</protein>
<dbReference type="PANTHER" id="PTHR43000">
    <property type="entry name" value="DTDP-D-GLUCOSE 4,6-DEHYDRATASE-RELATED"/>
    <property type="match status" value="1"/>
</dbReference>
<organism evidence="3 4">
    <name type="scientific">Defluviitalea saccharophila</name>
    <dbReference type="NCBI Taxonomy" id="879970"/>
    <lineage>
        <taxon>Bacteria</taxon>
        <taxon>Bacillati</taxon>
        <taxon>Bacillota</taxon>
        <taxon>Clostridia</taxon>
        <taxon>Lachnospirales</taxon>
        <taxon>Defluviitaleaceae</taxon>
        <taxon>Defluviitalea</taxon>
    </lineage>
</organism>
<accession>A0ABZ2Y537</accession>
<dbReference type="InterPro" id="IPR036291">
    <property type="entry name" value="NAD(P)-bd_dom_sf"/>
</dbReference>
<dbReference type="SUPFAM" id="SSF51735">
    <property type="entry name" value="NAD(P)-binding Rossmann-fold domains"/>
    <property type="match status" value="1"/>
</dbReference>
<sequence length="362" mass="42414">MKILLLGGTGVMGSHLINLLSDRGDKVVVTSRSHRPSKELVEFRQGNAKDIDFLRDILREQWDAIVDFMIYTEAEFEKRIELLLESTSQYVFLSTARVYNKSQEAITEESARLLDSSSDQDFLATREYSLSKALQEDILRSSNKTNWTIVRPYITYGEKRLQLGNLEKEDWLYRALQGRSIIFSKDINNRLTTLTYGLDVATGIASIINNTNAFGETYHITNEYAHKWSEILDIYLDVLEKKLGNRPKVIYQNLSDYLLWNKGKHQILYDRLFDRKFDNTKINRFINTKDFIQVEDGLKKCIETFLDNPSFFDINWKNEAIKDRYARETTPLKEIGGFKQKIKYLVFRYLIITLKNYREGLK</sequence>
<proteinExistence type="inferred from homology"/>
<evidence type="ECO:0000256" key="1">
    <source>
        <dbReference type="ARBA" id="ARBA00007637"/>
    </source>
</evidence>
<feature type="domain" description="NAD-dependent epimerase/dehydratase" evidence="2">
    <location>
        <begin position="3"/>
        <end position="219"/>
    </location>
</feature>
<dbReference type="Pfam" id="PF01370">
    <property type="entry name" value="Epimerase"/>
    <property type="match status" value="1"/>
</dbReference>
<dbReference type="InterPro" id="IPR001509">
    <property type="entry name" value="Epimerase_deHydtase"/>
</dbReference>
<keyword evidence="4" id="KW-1185">Reference proteome</keyword>
<dbReference type="Proteomes" id="UP001486565">
    <property type="component" value="Chromosome"/>
</dbReference>
<dbReference type="RefSeq" id="WP_341876735.1">
    <property type="nucleotide sequence ID" value="NZ_CP121687.1"/>
</dbReference>
<name>A0ABZ2Y537_9FIRM</name>